<dbReference type="GeneID" id="20206762"/>
<evidence type="ECO:0000313" key="3">
    <source>
        <dbReference type="Proteomes" id="UP000015101"/>
    </source>
</evidence>
<reference evidence="3" key="1">
    <citation type="submission" date="2012-12" db="EMBL/GenBank/DDBJ databases">
        <authorList>
            <person name="Hellsten U."/>
            <person name="Grimwood J."/>
            <person name="Chapman J.A."/>
            <person name="Shapiro H."/>
            <person name="Aerts A."/>
            <person name="Otillar R.P."/>
            <person name="Terry A.Y."/>
            <person name="Boore J.L."/>
            <person name="Simakov O."/>
            <person name="Marletaz F."/>
            <person name="Cho S.-J."/>
            <person name="Edsinger-Gonzales E."/>
            <person name="Havlak P."/>
            <person name="Kuo D.-H."/>
            <person name="Larsson T."/>
            <person name="Lv J."/>
            <person name="Arendt D."/>
            <person name="Savage R."/>
            <person name="Osoegawa K."/>
            <person name="de Jong P."/>
            <person name="Lindberg D.R."/>
            <person name="Seaver E.C."/>
            <person name="Weisblat D.A."/>
            <person name="Putnam N.H."/>
            <person name="Grigoriev I.V."/>
            <person name="Rokhsar D.S."/>
        </authorList>
    </citation>
    <scope>NUCLEOTIDE SEQUENCE</scope>
</reference>
<accession>T1FD63</accession>
<dbReference type="EnsemblMetazoa" id="HelroT178443">
    <property type="protein sequence ID" value="HelroP178443"/>
    <property type="gene ID" value="HelroG178443"/>
</dbReference>
<proteinExistence type="predicted"/>
<dbReference type="EMBL" id="AMQM01006444">
    <property type="status" value="NOT_ANNOTATED_CDS"/>
    <property type="molecule type" value="Genomic_DNA"/>
</dbReference>
<protein>
    <submittedName>
        <fullName evidence="1 2">Uncharacterized protein</fullName>
    </submittedName>
</protein>
<dbReference type="InParanoid" id="T1FD63"/>
<evidence type="ECO:0000313" key="1">
    <source>
        <dbReference type="EMBL" id="ESN97007.1"/>
    </source>
</evidence>
<name>T1FD63_HELRO</name>
<reference evidence="1 3" key="2">
    <citation type="journal article" date="2013" name="Nature">
        <title>Insights into bilaterian evolution from three spiralian genomes.</title>
        <authorList>
            <person name="Simakov O."/>
            <person name="Marletaz F."/>
            <person name="Cho S.J."/>
            <person name="Edsinger-Gonzales E."/>
            <person name="Havlak P."/>
            <person name="Hellsten U."/>
            <person name="Kuo D.H."/>
            <person name="Larsson T."/>
            <person name="Lv J."/>
            <person name="Arendt D."/>
            <person name="Savage R."/>
            <person name="Osoegawa K."/>
            <person name="de Jong P."/>
            <person name="Grimwood J."/>
            <person name="Chapman J.A."/>
            <person name="Shapiro H."/>
            <person name="Aerts A."/>
            <person name="Otillar R.P."/>
            <person name="Terry A.Y."/>
            <person name="Boore J.L."/>
            <person name="Grigoriev I.V."/>
            <person name="Lindberg D.R."/>
            <person name="Seaver E.C."/>
            <person name="Weisblat D.A."/>
            <person name="Putnam N.H."/>
            <person name="Rokhsar D.S."/>
        </authorList>
    </citation>
    <scope>NUCLEOTIDE SEQUENCE</scope>
</reference>
<keyword evidence="3" id="KW-1185">Reference proteome</keyword>
<dbReference type="Proteomes" id="UP000015101">
    <property type="component" value="Unassembled WGS sequence"/>
</dbReference>
<dbReference type="EMBL" id="KB097456">
    <property type="protein sequence ID" value="ESN97007.1"/>
    <property type="molecule type" value="Genomic_DNA"/>
</dbReference>
<dbReference type="AlphaFoldDB" id="T1FD63"/>
<dbReference type="RefSeq" id="XP_009024796.1">
    <property type="nucleotide sequence ID" value="XM_009026548.1"/>
</dbReference>
<dbReference type="KEGG" id="hro:HELRODRAFT_178443"/>
<organism evidence="2 3">
    <name type="scientific">Helobdella robusta</name>
    <name type="common">Californian leech</name>
    <dbReference type="NCBI Taxonomy" id="6412"/>
    <lineage>
        <taxon>Eukaryota</taxon>
        <taxon>Metazoa</taxon>
        <taxon>Spiralia</taxon>
        <taxon>Lophotrochozoa</taxon>
        <taxon>Annelida</taxon>
        <taxon>Clitellata</taxon>
        <taxon>Hirudinea</taxon>
        <taxon>Rhynchobdellida</taxon>
        <taxon>Glossiphoniidae</taxon>
        <taxon>Helobdella</taxon>
    </lineage>
</organism>
<sequence length="127" mass="15060">MEAFMVDRFDIFLQSFGLRSEDYKYNKDNNNEDVEPCPKVLLFAVQVNKNRGNLKTVSIPRSGKHQSYCMYEDKKSKDVFTYHYPVNTGSFEYKNKKYELVPYNSEVCKNNFVVTHIRNVRHVLCRV</sequence>
<reference evidence="2" key="3">
    <citation type="submission" date="2015-06" db="UniProtKB">
        <authorList>
            <consortium name="EnsemblMetazoa"/>
        </authorList>
    </citation>
    <scope>IDENTIFICATION</scope>
</reference>
<evidence type="ECO:0000313" key="2">
    <source>
        <dbReference type="EnsemblMetazoa" id="HelroP178443"/>
    </source>
</evidence>
<dbReference type="CTD" id="20206762"/>
<dbReference type="HOGENOM" id="CLU_1972896_0_0_1"/>
<gene>
    <name evidence="2" type="primary">20206762</name>
    <name evidence="1" type="ORF">HELRODRAFT_178443</name>
</gene>